<accession>A0A412G8W0</accession>
<comment type="caution">
    <text evidence="2">The sequence shown here is derived from an EMBL/GenBank/DDBJ whole genome shotgun (WGS) entry which is preliminary data.</text>
</comment>
<dbReference type="PROSITE" id="PS51257">
    <property type="entry name" value="PROKAR_LIPOPROTEIN"/>
    <property type="match status" value="1"/>
</dbReference>
<proteinExistence type="predicted"/>
<dbReference type="RefSeq" id="WP_118485279.1">
    <property type="nucleotide sequence ID" value="NZ_QRUU01000095.1"/>
</dbReference>
<name>A0A412G8W0_9BACT</name>
<reference evidence="2 3" key="1">
    <citation type="submission" date="2018-08" db="EMBL/GenBank/DDBJ databases">
        <title>A genome reference for cultivated species of the human gut microbiota.</title>
        <authorList>
            <person name="Zou Y."/>
            <person name="Xue W."/>
            <person name="Luo G."/>
        </authorList>
    </citation>
    <scope>NUCLEOTIDE SEQUENCE [LARGE SCALE GENOMIC DNA]</scope>
    <source>
        <strain evidence="2 3">AF24-2</strain>
    </source>
</reference>
<dbReference type="SUPFAM" id="SSF56925">
    <property type="entry name" value="OMPA-like"/>
    <property type="match status" value="1"/>
</dbReference>
<dbReference type="AlphaFoldDB" id="A0A412G8W0"/>
<keyword evidence="3" id="KW-1185">Reference proteome</keyword>
<dbReference type="EMBL" id="QRUU01000095">
    <property type="protein sequence ID" value="RGR90272.1"/>
    <property type="molecule type" value="Genomic_DNA"/>
</dbReference>
<evidence type="ECO:0000313" key="3">
    <source>
        <dbReference type="Proteomes" id="UP000285864"/>
    </source>
</evidence>
<evidence type="ECO:0000256" key="1">
    <source>
        <dbReference type="SAM" id="SignalP"/>
    </source>
</evidence>
<evidence type="ECO:0000313" key="2">
    <source>
        <dbReference type="EMBL" id="RGR90272.1"/>
    </source>
</evidence>
<feature type="chain" id="PRO_5019351354" evidence="1">
    <location>
        <begin position="22"/>
        <end position="319"/>
    </location>
</feature>
<feature type="signal peptide" evidence="1">
    <location>
        <begin position="1"/>
        <end position="21"/>
    </location>
</feature>
<dbReference type="Proteomes" id="UP000285864">
    <property type="component" value="Unassembled WGS sequence"/>
</dbReference>
<gene>
    <name evidence="2" type="ORF">DWY20_13790</name>
</gene>
<sequence>MKKIIQSSVLYFLTLFLGSCAPKVLTEIKSTHTPIVTAQEVHLYEVGDSVPQSAKLIGRVKVLDSGLSTQCQYDQVIALAKKETAQSGGNALALTEHRKPSIWSSCHQIAGNMLLIDETKTHEIYTRAVTPAWDSKECNCDEPSHFRHNTFYANIGYSCIVSKFYMPLDATGHPKRGIDWMAGYDWMTESGFGAGLMYSGYKSSYSLSDIDFAVKLAYIAPQFVMKQRFRQWSIEEKFGIGYFNYRESVKGSGSVSASGVGYNFLLGTEYHVSDLIGIGANIGYVSGSLPEDKFGNSNDEDGSTGIFRLHFNVGLRFHF</sequence>
<dbReference type="InterPro" id="IPR011250">
    <property type="entry name" value="OMP/PagP_B-barrel"/>
</dbReference>
<protein>
    <submittedName>
        <fullName evidence="2">Porin family protein</fullName>
    </submittedName>
</protein>
<keyword evidence="1" id="KW-0732">Signal</keyword>
<organism evidence="2 3">
    <name type="scientific">Phocaeicola coprocola</name>
    <dbReference type="NCBI Taxonomy" id="310298"/>
    <lineage>
        <taxon>Bacteria</taxon>
        <taxon>Pseudomonadati</taxon>
        <taxon>Bacteroidota</taxon>
        <taxon>Bacteroidia</taxon>
        <taxon>Bacteroidales</taxon>
        <taxon>Bacteroidaceae</taxon>
        <taxon>Phocaeicola</taxon>
    </lineage>
</organism>